<sequence length="61" mass="6656">MSEVDAQNSGPQGGELWIEGIGRTATKPGSFGHLGAYHCQIEIMRIDRIDAGPPHMFDFGR</sequence>
<dbReference type="AlphaFoldDB" id="A0A6I4TX55"/>
<dbReference type="Proteomes" id="UP000469430">
    <property type="component" value="Unassembled WGS sequence"/>
</dbReference>
<feature type="region of interest" description="Disordered" evidence="1">
    <location>
        <begin position="1"/>
        <end position="20"/>
    </location>
</feature>
<proteinExistence type="predicted"/>
<feature type="compositionally biased region" description="Polar residues" evidence="1">
    <location>
        <begin position="1"/>
        <end position="10"/>
    </location>
</feature>
<evidence type="ECO:0000313" key="3">
    <source>
        <dbReference type="Proteomes" id="UP000469430"/>
    </source>
</evidence>
<dbReference type="RefSeq" id="WP_161391119.1">
    <property type="nucleotide sequence ID" value="NZ_JBHSCP010000001.1"/>
</dbReference>
<dbReference type="OrthoDB" id="7605592at2"/>
<evidence type="ECO:0000313" key="2">
    <source>
        <dbReference type="EMBL" id="MXO99397.1"/>
    </source>
</evidence>
<keyword evidence="3" id="KW-1185">Reference proteome</keyword>
<evidence type="ECO:0000256" key="1">
    <source>
        <dbReference type="SAM" id="MobiDB-lite"/>
    </source>
</evidence>
<accession>A0A6I4TX55</accession>
<dbReference type="EMBL" id="WTYJ01000002">
    <property type="protein sequence ID" value="MXO99397.1"/>
    <property type="molecule type" value="Genomic_DNA"/>
</dbReference>
<name>A0A6I4TX55_9SPHN</name>
<reference evidence="2 3" key="1">
    <citation type="submission" date="2019-12" db="EMBL/GenBank/DDBJ databases">
        <title>Genomic-based taxomic classification of the family Erythrobacteraceae.</title>
        <authorList>
            <person name="Xu L."/>
        </authorList>
    </citation>
    <scope>NUCLEOTIDE SEQUENCE [LARGE SCALE GENOMIC DNA]</scope>
    <source>
        <strain evidence="2 3">S36</strain>
    </source>
</reference>
<gene>
    <name evidence="2" type="ORF">GRI97_10385</name>
</gene>
<comment type="caution">
    <text evidence="2">The sequence shown here is derived from an EMBL/GenBank/DDBJ whole genome shotgun (WGS) entry which is preliminary data.</text>
</comment>
<protein>
    <submittedName>
        <fullName evidence="2">Uncharacterized protein</fullName>
    </submittedName>
</protein>
<organism evidence="2 3">
    <name type="scientific">Croceibacterium xixiisoli</name>
    <dbReference type="NCBI Taxonomy" id="1476466"/>
    <lineage>
        <taxon>Bacteria</taxon>
        <taxon>Pseudomonadati</taxon>
        <taxon>Pseudomonadota</taxon>
        <taxon>Alphaproteobacteria</taxon>
        <taxon>Sphingomonadales</taxon>
        <taxon>Erythrobacteraceae</taxon>
        <taxon>Croceibacterium</taxon>
    </lineage>
</organism>